<proteinExistence type="predicted"/>
<evidence type="ECO:0000313" key="2">
    <source>
        <dbReference type="EMBL" id="AAT90810.1"/>
    </source>
</evidence>
<gene>
    <name evidence="2" type="ORF">qs149</name>
</gene>
<protein>
    <submittedName>
        <fullName evidence="2">Putative fatty acid desaturase</fullName>
    </submittedName>
</protein>
<organism evidence="2">
    <name type="scientific">uncultured proteobacterium QS1</name>
    <dbReference type="NCBI Taxonomy" id="288647"/>
    <lineage>
        <taxon>Bacteria</taxon>
        <taxon>Pseudomonadati</taxon>
        <taxon>Pseudomonadota</taxon>
        <taxon>environmental samples</taxon>
    </lineage>
</organism>
<keyword evidence="1" id="KW-0472">Membrane</keyword>
<evidence type="ECO:0000256" key="1">
    <source>
        <dbReference type="SAM" id="Phobius"/>
    </source>
</evidence>
<dbReference type="EMBL" id="AY688432">
    <property type="protein sequence ID" value="AAT90810.1"/>
    <property type="molecule type" value="Genomic_DNA"/>
</dbReference>
<name>Q6B360_9PROT</name>
<feature type="transmembrane region" description="Helical" evidence="1">
    <location>
        <begin position="50"/>
        <end position="70"/>
    </location>
</feature>
<reference evidence="2" key="2">
    <citation type="submission" date="2006-01" db="EMBL/GenBank/DDBJ databases">
        <authorList>
            <person name="Williamson L.L."/>
            <person name="Borlee B.R."/>
            <person name="Schloss P.D."/>
            <person name="Guan C."/>
            <person name="Handelsman J."/>
        </authorList>
    </citation>
    <scope>NUCLEOTIDE SEQUENCE</scope>
</reference>
<feature type="transmembrane region" description="Helical" evidence="1">
    <location>
        <begin position="76"/>
        <end position="93"/>
    </location>
</feature>
<sequence>MEERNDMKAASVESNDSTRSIAFKVEAIRHEIKKAGEDIRLRFPLLRHKNAIAVLILAISLMGMLLTSWLYVQDVITAWVAIPVIALLTSLLHELEHDLIHWMYFSKKPWAHHLMMALVFVAKPTATCSWLRREAHLDHHRWSGTEKDIEELTISNGQRWGILRFLMIVDTPISITVNTLQQKTWKDRISHLRVAGALFPLGIISWGLWYVFLFFHAVNGIFSLMGVEPIYWSSGMLNFISYLNIMIVVLIAPNIFRMFCLHLISSNMHYHGDVQKNNIIQQAQVLNPWWLLPFNLFCFNFGSTHAIHHFVVKEPFWIRQMTVKKAHRVMREHGVRFNDFGSFRRANRWGSQLVSESLGPVDR</sequence>
<dbReference type="AlphaFoldDB" id="Q6B360"/>
<feature type="transmembrane region" description="Helical" evidence="1">
    <location>
        <begin position="230"/>
        <end position="252"/>
    </location>
</feature>
<feature type="transmembrane region" description="Helical" evidence="1">
    <location>
        <begin position="192"/>
        <end position="218"/>
    </location>
</feature>
<reference evidence="2" key="1">
    <citation type="journal article" date="2005" name="Appl. Environ. Microbiol.">
        <title>Intracellular screen to identify metagenomic clones that induce or inhibit a quorum-sensing biosensor.</title>
        <authorList>
            <person name="Williamson L.L."/>
            <person name="Borlee B.R."/>
            <person name="Schloss P.D."/>
            <person name="Guan C."/>
            <person name="Allen H.K."/>
            <person name="Handelsman J."/>
        </authorList>
    </citation>
    <scope>NUCLEOTIDE SEQUENCE</scope>
</reference>
<keyword evidence="1" id="KW-0812">Transmembrane</keyword>
<keyword evidence="1" id="KW-1133">Transmembrane helix</keyword>
<accession>Q6B360</accession>